<evidence type="ECO:0000256" key="3">
    <source>
        <dbReference type="ARBA" id="ARBA00019010"/>
    </source>
</evidence>
<keyword evidence="5" id="KW-0819">tRNA processing</keyword>
<dbReference type="EMBL" id="JPSP01000004">
    <property type="protein sequence ID" value="KFF41654.1"/>
    <property type="molecule type" value="Genomic_DNA"/>
</dbReference>
<name>A0A086CHJ0_9CHRO</name>
<keyword evidence="4" id="KW-0963">Cytoplasm</keyword>
<organism evidence="11 12">
    <name type="scientific">Candidatus Atelocyanobacterium thalassa isolate SIO64986</name>
    <dbReference type="NCBI Taxonomy" id="1527444"/>
    <lineage>
        <taxon>Bacteria</taxon>
        <taxon>Bacillati</taxon>
        <taxon>Cyanobacteriota</taxon>
        <taxon>Cyanophyceae</taxon>
        <taxon>Oscillatoriophycideae</taxon>
        <taxon>Chroococcales</taxon>
        <taxon>Aphanothecaceae</taxon>
        <taxon>Candidatus Atelocyanobacterium</taxon>
        <taxon>Candidatus Atelocyanobacterium thalassae</taxon>
    </lineage>
</organism>
<evidence type="ECO:0000256" key="4">
    <source>
        <dbReference type="ARBA" id="ARBA00022490"/>
    </source>
</evidence>
<evidence type="ECO:0000313" key="11">
    <source>
        <dbReference type="EMBL" id="KFF41654.1"/>
    </source>
</evidence>
<gene>
    <name evidence="11" type="ORF">ucyna2_00530</name>
</gene>
<protein>
    <recommendedName>
        <fullName evidence="3">tRNA threonylcarbamoyladenosine biosynthesis protein TsaE</fullName>
    </recommendedName>
    <alternativeName>
        <fullName evidence="10">t(6)A37 threonylcarbamoyladenosine biosynthesis protein TsaE</fullName>
    </alternativeName>
</protein>
<evidence type="ECO:0000256" key="7">
    <source>
        <dbReference type="ARBA" id="ARBA00022741"/>
    </source>
</evidence>
<dbReference type="AlphaFoldDB" id="A0A086CHJ0"/>
<evidence type="ECO:0000256" key="6">
    <source>
        <dbReference type="ARBA" id="ARBA00022723"/>
    </source>
</evidence>
<dbReference type="Proteomes" id="UP000028922">
    <property type="component" value="Unassembled WGS sequence"/>
</dbReference>
<dbReference type="GO" id="GO:0046872">
    <property type="term" value="F:metal ion binding"/>
    <property type="evidence" value="ECO:0007669"/>
    <property type="project" value="UniProtKB-KW"/>
</dbReference>
<dbReference type="GO" id="GO:0002949">
    <property type="term" value="P:tRNA threonylcarbamoyladenosine modification"/>
    <property type="evidence" value="ECO:0007669"/>
    <property type="project" value="InterPro"/>
</dbReference>
<dbReference type="InterPro" id="IPR027417">
    <property type="entry name" value="P-loop_NTPase"/>
</dbReference>
<evidence type="ECO:0000256" key="8">
    <source>
        <dbReference type="ARBA" id="ARBA00022840"/>
    </source>
</evidence>
<dbReference type="PANTHER" id="PTHR33540">
    <property type="entry name" value="TRNA THREONYLCARBAMOYLADENOSINE BIOSYNTHESIS PROTEIN TSAE"/>
    <property type="match status" value="1"/>
</dbReference>
<dbReference type="Pfam" id="PF02367">
    <property type="entry name" value="TsaE"/>
    <property type="match status" value="1"/>
</dbReference>
<evidence type="ECO:0000256" key="5">
    <source>
        <dbReference type="ARBA" id="ARBA00022694"/>
    </source>
</evidence>
<dbReference type="eggNOG" id="COG0802">
    <property type="taxonomic scope" value="Bacteria"/>
</dbReference>
<keyword evidence="9" id="KW-0460">Magnesium</keyword>
<dbReference type="STRING" id="1527444.ucyna2_00530"/>
<dbReference type="PANTHER" id="PTHR33540:SF2">
    <property type="entry name" value="TRNA THREONYLCARBAMOYLADENOSINE BIOSYNTHESIS PROTEIN TSAE"/>
    <property type="match status" value="1"/>
</dbReference>
<dbReference type="GO" id="GO:0005524">
    <property type="term" value="F:ATP binding"/>
    <property type="evidence" value="ECO:0007669"/>
    <property type="project" value="UniProtKB-KW"/>
</dbReference>
<evidence type="ECO:0000256" key="9">
    <source>
        <dbReference type="ARBA" id="ARBA00022842"/>
    </source>
</evidence>
<evidence type="ECO:0000256" key="2">
    <source>
        <dbReference type="ARBA" id="ARBA00007599"/>
    </source>
</evidence>
<comment type="caution">
    <text evidence="11">The sequence shown here is derived from an EMBL/GenBank/DDBJ whole genome shotgun (WGS) entry which is preliminary data.</text>
</comment>
<evidence type="ECO:0000256" key="1">
    <source>
        <dbReference type="ARBA" id="ARBA00004496"/>
    </source>
</evidence>
<keyword evidence="6" id="KW-0479">Metal-binding</keyword>
<keyword evidence="7" id="KW-0547">Nucleotide-binding</keyword>
<dbReference type="NCBIfam" id="TIGR00150">
    <property type="entry name" value="T6A_YjeE"/>
    <property type="match status" value="1"/>
</dbReference>
<dbReference type="Gene3D" id="3.40.50.300">
    <property type="entry name" value="P-loop containing nucleotide triphosphate hydrolases"/>
    <property type="match status" value="1"/>
</dbReference>
<dbReference type="InterPro" id="IPR003442">
    <property type="entry name" value="T6A_TsaE"/>
</dbReference>
<accession>A0A086CHJ0</accession>
<comment type="similarity">
    <text evidence="2">Belongs to the TsaE family.</text>
</comment>
<dbReference type="PATRIC" id="fig|1527444.3.peg.508"/>
<dbReference type="SUPFAM" id="SSF52540">
    <property type="entry name" value="P-loop containing nucleoside triphosphate hydrolases"/>
    <property type="match status" value="1"/>
</dbReference>
<keyword evidence="8" id="KW-0067">ATP-binding</keyword>
<proteinExistence type="inferred from homology"/>
<evidence type="ECO:0000313" key="12">
    <source>
        <dbReference type="Proteomes" id="UP000028922"/>
    </source>
</evidence>
<sequence>MEKRINHKSIVLESYQGTLDFGEQLGKILPENSTLLLKGDLGAGKTTFVQGIGKGLGIIDPIVSPTFILINEYYQGHLPLYHLDLYRTEKNMVEDLFLEQYWEEQDISPGITVIEWPERLSYLPLNYLKIDFFYISDISRQIILTTVGNFSFDSIKHLN</sequence>
<dbReference type="GO" id="GO:0005737">
    <property type="term" value="C:cytoplasm"/>
    <property type="evidence" value="ECO:0007669"/>
    <property type="project" value="UniProtKB-SubCell"/>
</dbReference>
<reference evidence="11 12" key="1">
    <citation type="submission" date="2014-08" db="EMBL/GenBank/DDBJ databases">
        <title>Comparative genomics reveals surprising divergence of two closely related strains of uncultivated UCYN-A cyanobacteria.</title>
        <authorList>
            <person name="Bombar D."/>
            <person name="Heller P."/>
            <person name="Sanchez-Baracaldo P."/>
            <person name="Carter B.J."/>
            <person name="Zert J.P."/>
        </authorList>
    </citation>
    <scope>NUCLEOTIDE SEQUENCE [LARGE SCALE GENOMIC DNA]</scope>
</reference>
<evidence type="ECO:0000256" key="10">
    <source>
        <dbReference type="ARBA" id="ARBA00032441"/>
    </source>
</evidence>
<comment type="subcellular location">
    <subcellularLocation>
        <location evidence="1">Cytoplasm</location>
    </subcellularLocation>
</comment>